<name>B8BY47_THAPS</name>
<protein>
    <recommendedName>
        <fullName evidence="5">Transmembrane protein</fullName>
    </recommendedName>
</protein>
<accession>B8BY47</accession>
<keyword evidence="2" id="KW-0812">Transmembrane</keyword>
<evidence type="ECO:0000313" key="4">
    <source>
        <dbReference type="Proteomes" id="UP000001449"/>
    </source>
</evidence>
<reference evidence="3 4" key="1">
    <citation type="journal article" date="2004" name="Science">
        <title>The genome of the diatom Thalassiosira pseudonana: ecology, evolution, and metabolism.</title>
        <authorList>
            <person name="Armbrust E.V."/>
            <person name="Berges J.A."/>
            <person name="Bowler C."/>
            <person name="Green B.R."/>
            <person name="Martinez D."/>
            <person name="Putnam N.H."/>
            <person name="Zhou S."/>
            <person name="Allen A.E."/>
            <person name="Apt K.E."/>
            <person name="Bechner M."/>
            <person name="Brzezinski M.A."/>
            <person name="Chaal B.K."/>
            <person name="Chiovitti A."/>
            <person name="Davis A.K."/>
            <person name="Demarest M.S."/>
            <person name="Detter J.C."/>
            <person name="Glavina T."/>
            <person name="Goodstein D."/>
            <person name="Hadi M.Z."/>
            <person name="Hellsten U."/>
            <person name="Hildebrand M."/>
            <person name="Jenkins B.D."/>
            <person name="Jurka J."/>
            <person name="Kapitonov V.V."/>
            <person name="Kroger N."/>
            <person name="Lau W.W."/>
            <person name="Lane T.W."/>
            <person name="Larimer F.W."/>
            <person name="Lippmeier J.C."/>
            <person name="Lucas S."/>
            <person name="Medina M."/>
            <person name="Montsant A."/>
            <person name="Obornik M."/>
            <person name="Parker M.S."/>
            <person name="Palenik B."/>
            <person name="Pazour G.J."/>
            <person name="Richardson P.M."/>
            <person name="Rynearson T.A."/>
            <person name="Saito M.A."/>
            <person name="Schwartz D.C."/>
            <person name="Thamatrakoln K."/>
            <person name="Valentin K."/>
            <person name="Vardi A."/>
            <person name="Wilkerson F.P."/>
            <person name="Rokhsar D.S."/>
        </authorList>
    </citation>
    <scope>NUCLEOTIDE SEQUENCE [LARGE SCALE GENOMIC DNA]</scope>
    <source>
        <strain evidence="3 4">CCMP1335</strain>
    </source>
</reference>
<feature type="compositionally biased region" description="Low complexity" evidence="1">
    <location>
        <begin position="48"/>
        <end position="67"/>
    </location>
</feature>
<feature type="region of interest" description="Disordered" evidence="1">
    <location>
        <begin position="194"/>
        <end position="214"/>
    </location>
</feature>
<dbReference type="InParanoid" id="B8BY47"/>
<feature type="compositionally biased region" description="Basic residues" evidence="1">
    <location>
        <begin position="33"/>
        <end position="42"/>
    </location>
</feature>
<reference evidence="3 4" key="2">
    <citation type="journal article" date="2008" name="Nature">
        <title>The Phaeodactylum genome reveals the evolutionary history of diatom genomes.</title>
        <authorList>
            <person name="Bowler C."/>
            <person name="Allen A.E."/>
            <person name="Badger J.H."/>
            <person name="Grimwood J."/>
            <person name="Jabbari K."/>
            <person name="Kuo A."/>
            <person name="Maheswari U."/>
            <person name="Martens C."/>
            <person name="Maumus F."/>
            <person name="Otillar R.P."/>
            <person name="Rayko E."/>
            <person name="Salamov A."/>
            <person name="Vandepoele K."/>
            <person name="Beszteri B."/>
            <person name="Gruber A."/>
            <person name="Heijde M."/>
            <person name="Katinka M."/>
            <person name="Mock T."/>
            <person name="Valentin K."/>
            <person name="Verret F."/>
            <person name="Berges J.A."/>
            <person name="Brownlee C."/>
            <person name="Cadoret J.P."/>
            <person name="Chiovitti A."/>
            <person name="Choi C.J."/>
            <person name="Coesel S."/>
            <person name="De Martino A."/>
            <person name="Detter J.C."/>
            <person name="Durkin C."/>
            <person name="Falciatore A."/>
            <person name="Fournet J."/>
            <person name="Haruta M."/>
            <person name="Huysman M.J."/>
            <person name="Jenkins B.D."/>
            <person name="Jiroutova K."/>
            <person name="Jorgensen R.E."/>
            <person name="Joubert Y."/>
            <person name="Kaplan A."/>
            <person name="Kroger N."/>
            <person name="Kroth P.G."/>
            <person name="La Roche J."/>
            <person name="Lindquist E."/>
            <person name="Lommer M."/>
            <person name="Martin-Jezequel V."/>
            <person name="Lopez P.J."/>
            <person name="Lucas S."/>
            <person name="Mangogna M."/>
            <person name="McGinnis K."/>
            <person name="Medlin L.K."/>
            <person name="Montsant A."/>
            <person name="Oudot-Le Secq M.P."/>
            <person name="Napoli C."/>
            <person name="Obornik M."/>
            <person name="Parker M.S."/>
            <person name="Petit J.L."/>
            <person name="Porcel B.M."/>
            <person name="Poulsen N."/>
            <person name="Robison M."/>
            <person name="Rychlewski L."/>
            <person name="Rynearson T.A."/>
            <person name="Schmutz J."/>
            <person name="Shapiro H."/>
            <person name="Siaut M."/>
            <person name="Stanley M."/>
            <person name="Sussman M.R."/>
            <person name="Taylor A.R."/>
            <person name="Vardi A."/>
            <person name="von Dassow P."/>
            <person name="Vyverman W."/>
            <person name="Willis A."/>
            <person name="Wyrwicz L.S."/>
            <person name="Rokhsar D.S."/>
            <person name="Weissenbach J."/>
            <person name="Armbrust E.V."/>
            <person name="Green B.R."/>
            <person name="Van de Peer Y."/>
            <person name="Grigoriev I.V."/>
        </authorList>
    </citation>
    <scope>NUCLEOTIDE SEQUENCE [LARGE SCALE GENOMIC DNA]</scope>
    <source>
        <strain evidence="3 4">CCMP1335</strain>
    </source>
</reference>
<dbReference type="eggNOG" id="ENOG502S3SR">
    <property type="taxonomic scope" value="Eukaryota"/>
</dbReference>
<keyword evidence="4" id="KW-1185">Reference proteome</keyword>
<feature type="compositionally biased region" description="Basic and acidic residues" evidence="1">
    <location>
        <begin position="83"/>
        <end position="99"/>
    </location>
</feature>
<evidence type="ECO:0000256" key="1">
    <source>
        <dbReference type="SAM" id="MobiDB-lite"/>
    </source>
</evidence>
<dbReference type="KEGG" id="tps:THAPSDRAFT_21809"/>
<feature type="region of interest" description="Disordered" evidence="1">
    <location>
        <begin position="21"/>
        <end position="146"/>
    </location>
</feature>
<keyword evidence="2" id="KW-0472">Membrane</keyword>
<keyword evidence="2" id="KW-1133">Transmembrane helix</keyword>
<feature type="compositionally biased region" description="Polar residues" evidence="1">
    <location>
        <begin position="205"/>
        <end position="214"/>
    </location>
</feature>
<dbReference type="PaxDb" id="35128-Thaps21809"/>
<feature type="transmembrane region" description="Helical" evidence="2">
    <location>
        <begin position="896"/>
        <end position="919"/>
    </location>
</feature>
<dbReference type="GeneID" id="7451708"/>
<evidence type="ECO:0000256" key="2">
    <source>
        <dbReference type="SAM" id="Phobius"/>
    </source>
</evidence>
<feature type="transmembrane region" description="Helical" evidence="2">
    <location>
        <begin position="940"/>
        <end position="971"/>
    </location>
</feature>
<evidence type="ECO:0008006" key="5">
    <source>
        <dbReference type="Google" id="ProtNLM"/>
    </source>
</evidence>
<gene>
    <name evidence="3" type="ORF">THAPSDRAFT_21809</name>
</gene>
<evidence type="ECO:0000313" key="3">
    <source>
        <dbReference type="EMBL" id="EED93822.1"/>
    </source>
</evidence>
<sequence length="1317" mass="146692">MAPPTQNNDDWLASLAHKAVSSDATTNAVGSKKVGKRKKGVTTRKGSDTSSSSSSKPSSSTSDAPPSNLLSTKAERIKHREQKKQQRDERKRKAEEIRQLRLAKKRQKLGAGKSGESSSDRRQPKQAADGTNNAKTSRRGMTASSKRALVKLSNTVDSTVASIHPDSLPTFIKHKHRKKNNTNDDEVDVTTFINGLPPLPKGKATKQSTLTPNSKELQPRIRDYNGQGLVRPSLYLPLNDVSFVPKLEMEFAEHVEGFFGKAKKKAAKKQADENMLWKRCLEVKKTDEIGGGGGGKKRKKKKIDLEAVIRQGAVIRSLTQDSDCDGRHVSNNQLNVMADTVTWMEEEFPVSTSTTVTIETPVIPIPTQQHQHQQQPLTNDSRPPFRNRMMLCGLAIAFNWGTSLRIANIFASSAINAPPLDAVTGTCRIAYNFTRDERLRYSKCVESQLNQCNSKLDRSIEQEDMRVRLVAKQNEDVVQRMEEVATSCSKSYSSLRLALQGWTANGGKIPTRVDADDGICTAEDQELFNQTLMGTQNIIALQTDAMDITNAYGDESTLTVVRLAEYVAERAEYDANYVDQKTQRIQNTMFSVVDSVDVTPVSLDDLLDELDMSAVNVIACLSLDLDARMSDGSKCDPNVAAMVNSFRNNAIWKVGVLKQALYDYRDRMEEYKENVQRAYEVAKRFYNGVNNSVTRWIIDTFFAGDWFRVSLFDMTPVDVTFPDVDQVIGSIGSFQSIDVMWSKVVPDVNSFHVNLDSTSESIKARFTAFIRGMQEAYSASVRLVPSMMPDDYDPPMYVGTSDLISNPDEEVTLFRDKSDSFLSKARSALGMFSGIDNQYDESELDINVPPFNITEIKNKVTNVELSFESLQQPDIDFDLWFLQLSSLSDGFVFLDYIFRVYVSIKLVLKYWFATSLAMPKVDIRVNKDIKNPFRMHPARAVVAFVTSPLGGFVIFVVSSAWLVGIITALYMPLLQSYTSGCIGSDGNGTFVTKNIFSIAYNHAYHDGSGLLIEGMDVFDLKRGDTCSSRYASSATLQNNMRSNFTAYANFYQELSKNMGLAQRCVDADDLDSLFKEACCGTPTYPECATAPLNDGVACPMDERRTIMAIPFPFELPGNMLKDSVCTISPTGSDWDIDDAIFSCDELPTCNVTCKAPRKGLLTSSSEQCGCTVEWYLHSKWLGSALAFLLYLFMNIARVFFFSGLTRLLWKWIYPDRFTVLATCDSNGTLVTSSRVSGASHKDLINAIQVRSPSPTPKGDDADALRRLTKDLRSKLSRGLKNFYITGIIMLVASFAANGTWIYLILVTSQSLTPRVWQ</sequence>
<dbReference type="Proteomes" id="UP000001449">
    <property type="component" value="Chromosome 3"/>
</dbReference>
<dbReference type="HOGENOM" id="CLU_260216_0_0_1"/>
<dbReference type="OMA" id="KYWFATS"/>
<feature type="transmembrane region" description="Helical" evidence="2">
    <location>
        <begin position="1180"/>
        <end position="1200"/>
    </location>
</feature>
<organism evidence="3 4">
    <name type="scientific">Thalassiosira pseudonana</name>
    <name type="common">Marine diatom</name>
    <name type="synonym">Cyclotella nana</name>
    <dbReference type="NCBI Taxonomy" id="35128"/>
    <lineage>
        <taxon>Eukaryota</taxon>
        <taxon>Sar</taxon>
        <taxon>Stramenopiles</taxon>
        <taxon>Ochrophyta</taxon>
        <taxon>Bacillariophyta</taxon>
        <taxon>Coscinodiscophyceae</taxon>
        <taxon>Thalassiosirophycidae</taxon>
        <taxon>Thalassiosirales</taxon>
        <taxon>Thalassiosiraceae</taxon>
        <taxon>Thalassiosira</taxon>
    </lineage>
</organism>
<dbReference type="RefSeq" id="XP_002288386.1">
    <property type="nucleotide sequence ID" value="XM_002288350.1"/>
</dbReference>
<dbReference type="EMBL" id="CM000640">
    <property type="protein sequence ID" value="EED93822.1"/>
    <property type="molecule type" value="Genomic_DNA"/>
</dbReference>
<proteinExistence type="predicted"/>
<feature type="transmembrane region" description="Helical" evidence="2">
    <location>
        <begin position="1282"/>
        <end position="1305"/>
    </location>
</feature>